<evidence type="ECO:0000256" key="2">
    <source>
        <dbReference type="ARBA" id="ARBA00023043"/>
    </source>
</evidence>
<dbReference type="Proteomes" id="UP001144673">
    <property type="component" value="Chromosome 2"/>
</dbReference>
<feature type="repeat" description="ANK" evidence="3">
    <location>
        <begin position="347"/>
        <end position="379"/>
    </location>
</feature>
<feature type="repeat" description="ANK" evidence="3">
    <location>
        <begin position="53"/>
        <end position="81"/>
    </location>
</feature>
<reference evidence="4" key="1">
    <citation type="journal article" date="2023" name="Access Microbiol">
        <title>De-novo genome assembly for Akanthomyces muscarius, a biocontrol agent of insect agricultural pests.</title>
        <authorList>
            <person name="Erdos Z."/>
            <person name="Studholme D.J."/>
            <person name="Raymond B."/>
            <person name="Sharma M."/>
        </authorList>
    </citation>
    <scope>NUCLEOTIDE SEQUENCE</scope>
    <source>
        <strain evidence="4">Ve6</strain>
    </source>
</reference>
<dbReference type="AlphaFoldDB" id="A0A9W8Q3R9"/>
<dbReference type="GeneID" id="80891844"/>
<dbReference type="PROSITE" id="PS50088">
    <property type="entry name" value="ANK_REPEAT"/>
    <property type="match status" value="3"/>
</dbReference>
<evidence type="ECO:0000313" key="5">
    <source>
        <dbReference type="Proteomes" id="UP001144673"/>
    </source>
</evidence>
<evidence type="ECO:0000256" key="1">
    <source>
        <dbReference type="ARBA" id="ARBA00022737"/>
    </source>
</evidence>
<dbReference type="RefSeq" id="XP_056049523.1">
    <property type="nucleotide sequence ID" value="XM_056195944.1"/>
</dbReference>
<accession>A0A9W8Q3R9</accession>
<dbReference type="SMART" id="SM00248">
    <property type="entry name" value="ANK"/>
    <property type="match status" value="9"/>
</dbReference>
<dbReference type="Pfam" id="PF13637">
    <property type="entry name" value="Ank_4"/>
    <property type="match status" value="1"/>
</dbReference>
<keyword evidence="1" id="KW-0677">Repeat</keyword>
<evidence type="ECO:0008006" key="6">
    <source>
        <dbReference type="Google" id="ProtNLM"/>
    </source>
</evidence>
<keyword evidence="2 3" id="KW-0040">ANK repeat</keyword>
<sequence>MYRHLKRRFRADFNTYEELLHACIRDGNIPELRALLHSNHARISYIHPGFGAPLHYAATLGDLDAIELLLAAGADLFLLSSGDSSLTAIGCAAREGHRDAVARLWAAATPEDQLRNITPGRQSLIVAAMYGRAAIVCDLLSCWHGWPLQLKYTALLWAARRWHFEVAYLLINTVDFGKDKLDEALSYAVKKKTELPDEFRSRCEGFEYSNQQSLIASLIDAGAAPNSTCDGMPLLCYAAEDANLTGALRVLLEKGADPNTCSEMGRSALHMVAGAVAQGQIDRPVVNETAIRLLIHHHASVSQSDEDGETPLHTAAFGVDLRLLRLYLSACGNTEEQQALLFAKTHREETLLHFAAAGGCFETISFLISQGLDVNARNVNGWTPLMCALVLVDGGSLRTSLVTKPPDTAIQAARCLLSLGADATIQTDEGWTALHCLALYCHYDFCDRASAFTKELLSHGANPHAEAVLLRRVFAAGPSSGMPWGWRLGEAMVNPEKFQMVASPKMPVLSWAAERGALGVLRALLTHGVDASYMDGDGLTPTRLAVESPFLKQKPELADRIVTLLLETGAGF</sequence>
<name>A0A9W8Q3R9_AKAMU</name>
<dbReference type="SUPFAM" id="SSF48403">
    <property type="entry name" value="Ankyrin repeat"/>
    <property type="match status" value="2"/>
</dbReference>
<dbReference type="InterPro" id="IPR002110">
    <property type="entry name" value="Ankyrin_rpt"/>
</dbReference>
<gene>
    <name evidence="4" type="ORF">LMH87_004685</name>
</gene>
<dbReference type="PANTHER" id="PTHR24123:SF33">
    <property type="entry name" value="PROTEIN HOS4"/>
    <property type="match status" value="1"/>
</dbReference>
<dbReference type="InterPro" id="IPR051165">
    <property type="entry name" value="Multifunctional_ANK_Repeat"/>
</dbReference>
<dbReference type="EMBL" id="JAJHUN010000011">
    <property type="protein sequence ID" value="KAJ4145853.1"/>
    <property type="molecule type" value="Genomic_DNA"/>
</dbReference>
<dbReference type="PROSITE" id="PS50297">
    <property type="entry name" value="ANK_REP_REGION"/>
    <property type="match status" value="2"/>
</dbReference>
<evidence type="ECO:0000313" key="4">
    <source>
        <dbReference type="EMBL" id="KAJ4145853.1"/>
    </source>
</evidence>
<keyword evidence="5" id="KW-1185">Reference proteome</keyword>
<evidence type="ECO:0000256" key="3">
    <source>
        <dbReference type="PROSITE-ProRule" id="PRU00023"/>
    </source>
</evidence>
<comment type="caution">
    <text evidence="4">The sequence shown here is derived from an EMBL/GenBank/DDBJ whole genome shotgun (WGS) entry which is preliminary data.</text>
</comment>
<dbReference type="Gene3D" id="1.25.40.20">
    <property type="entry name" value="Ankyrin repeat-containing domain"/>
    <property type="match status" value="3"/>
</dbReference>
<proteinExistence type="predicted"/>
<dbReference type="KEGG" id="amus:LMH87_004685"/>
<dbReference type="Pfam" id="PF00023">
    <property type="entry name" value="Ank"/>
    <property type="match status" value="1"/>
</dbReference>
<organism evidence="4 5">
    <name type="scientific">Akanthomyces muscarius</name>
    <name type="common">Entomopathogenic fungus</name>
    <name type="synonym">Lecanicillium muscarium</name>
    <dbReference type="NCBI Taxonomy" id="2231603"/>
    <lineage>
        <taxon>Eukaryota</taxon>
        <taxon>Fungi</taxon>
        <taxon>Dikarya</taxon>
        <taxon>Ascomycota</taxon>
        <taxon>Pezizomycotina</taxon>
        <taxon>Sordariomycetes</taxon>
        <taxon>Hypocreomycetidae</taxon>
        <taxon>Hypocreales</taxon>
        <taxon>Cordycipitaceae</taxon>
        <taxon>Akanthomyces</taxon>
    </lineage>
</organism>
<dbReference type="Pfam" id="PF12796">
    <property type="entry name" value="Ank_2"/>
    <property type="match status" value="1"/>
</dbReference>
<dbReference type="PANTHER" id="PTHR24123">
    <property type="entry name" value="ANKYRIN REPEAT-CONTAINING"/>
    <property type="match status" value="1"/>
</dbReference>
<dbReference type="InterPro" id="IPR036770">
    <property type="entry name" value="Ankyrin_rpt-contain_sf"/>
</dbReference>
<feature type="repeat" description="ANK" evidence="3">
    <location>
        <begin position="230"/>
        <end position="263"/>
    </location>
</feature>
<protein>
    <recommendedName>
        <fullName evidence="6">Ankyrin repeat protein</fullName>
    </recommendedName>
</protein>